<dbReference type="Gene3D" id="3.30.1490.480">
    <property type="entry name" value="Endolytic murein transglycosylase"/>
    <property type="match status" value="1"/>
</dbReference>
<keyword evidence="5 7" id="KW-0456">Lyase</keyword>
<dbReference type="PANTHER" id="PTHR30518">
    <property type="entry name" value="ENDOLYTIC MUREIN TRANSGLYCOSYLASE"/>
    <property type="match status" value="1"/>
</dbReference>
<reference evidence="9" key="1">
    <citation type="submission" date="2018-12" db="EMBL/GenBank/DDBJ databases">
        <title>Tengunoibacter tsumagoiensis gen. nov., sp. nov., Dictyobacter kobayashii sp. nov., D. alpinus sp. nov., and D. joshuensis sp. nov. and description of Dictyobacteraceae fam. nov. within the order Ktedonobacterales isolated from Tengu-no-mugimeshi.</title>
        <authorList>
            <person name="Wang C.M."/>
            <person name="Zheng Y."/>
            <person name="Sakai Y."/>
            <person name="Toyoda A."/>
            <person name="Minakuchi Y."/>
            <person name="Abe K."/>
            <person name="Yokota A."/>
            <person name="Yabe S."/>
        </authorList>
    </citation>
    <scope>NUCLEOTIDE SEQUENCE [LARGE SCALE GENOMIC DNA]</scope>
    <source>
        <strain evidence="9">S-27</strain>
    </source>
</reference>
<dbReference type="AlphaFoldDB" id="A0A401ZBY7"/>
<sequence>MIFLGVLFVWNNVTDIFMKPVSSNPNNVTVDIQPGETTPEIANDLQRKGLIRNAFAFTIWARIKGLDTKLEAGVYKQLSPNMTISSIIDTLQNGRPDAILVLVKEGKRLEEIANTVSNSNLPNFSKTQFLTYTKHINKFPDAGKYRILKSVPENGSMEGLLFPDTYELSPKATARDVINAMLTEMSDNIAKYHLDQAAQKHNMKLYDFLTLASIVEREAGPHDDKSKIASVYWNRIYTANGKEQTGGGRMQADPTVQYARDTENPPTKYWQPLADSGSKIAPNSQWNTYNVTGLPPTPICSPGLDSLKAAANPANTNYIFFFAAKDDGKTYFQATLDEFNAEMAKHGGTR</sequence>
<evidence type="ECO:0000256" key="4">
    <source>
        <dbReference type="ARBA" id="ARBA00023136"/>
    </source>
</evidence>
<evidence type="ECO:0000256" key="3">
    <source>
        <dbReference type="ARBA" id="ARBA00022989"/>
    </source>
</evidence>
<evidence type="ECO:0000256" key="5">
    <source>
        <dbReference type="ARBA" id="ARBA00023239"/>
    </source>
</evidence>
<keyword evidence="9" id="KW-1185">Reference proteome</keyword>
<dbReference type="Proteomes" id="UP000287224">
    <property type="component" value="Unassembled WGS sequence"/>
</dbReference>
<comment type="catalytic activity">
    <reaction evidence="7">
        <text>a peptidoglycan chain = a peptidoglycan chain with N-acetyl-1,6-anhydromuramyl-[peptide] at the reducing end + a peptidoglycan chain with N-acetylglucosamine at the non-reducing end.</text>
        <dbReference type="EC" id="4.2.2.29"/>
    </reaction>
</comment>
<evidence type="ECO:0000313" key="8">
    <source>
        <dbReference type="EMBL" id="GCE04394.1"/>
    </source>
</evidence>
<keyword evidence="6 7" id="KW-0961">Cell wall biogenesis/degradation</keyword>
<name>A0A401ZBY7_9CHLR</name>
<organism evidence="8 9">
    <name type="scientific">Dictyobacter aurantiacus</name>
    <dbReference type="NCBI Taxonomy" id="1936993"/>
    <lineage>
        <taxon>Bacteria</taxon>
        <taxon>Bacillati</taxon>
        <taxon>Chloroflexota</taxon>
        <taxon>Ktedonobacteria</taxon>
        <taxon>Ktedonobacterales</taxon>
        <taxon>Dictyobacteraceae</taxon>
        <taxon>Dictyobacter</taxon>
    </lineage>
</organism>
<protein>
    <recommendedName>
        <fullName evidence="7">Endolytic murein transglycosylase</fullName>
        <ecNumber evidence="7">4.2.2.29</ecNumber>
    </recommendedName>
    <alternativeName>
        <fullName evidence="7">Peptidoglycan lytic transglycosylase</fullName>
    </alternativeName>
    <alternativeName>
        <fullName evidence="7">Peptidoglycan polymerization terminase</fullName>
    </alternativeName>
</protein>
<keyword evidence="3 7" id="KW-1133">Transmembrane helix</keyword>
<keyword evidence="4 7" id="KW-0472">Membrane</keyword>
<dbReference type="GO" id="GO:0071555">
    <property type="term" value="P:cell wall organization"/>
    <property type="evidence" value="ECO:0007669"/>
    <property type="project" value="UniProtKB-KW"/>
</dbReference>
<keyword evidence="1 7" id="KW-1003">Cell membrane</keyword>
<dbReference type="GO" id="GO:0005886">
    <property type="term" value="C:plasma membrane"/>
    <property type="evidence" value="ECO:0007669"/>
    <property type="project" value="UniProtKB-UniRule"/>
</dbReference>
<dbReference type="Pfam" id="PF02618">
    <property type="entry name" value="YceG"/>
    <property type="match status" value="1"/>
</dbReference>
<dbReference type="EMBL" id="BIFQ01000001">
    <property type="protein sequence ID" value="GCE04394.1"/>
    <property type="molecule type" value="Genomic_DNA"/>
</dbReference>
<evidence type="ECO:0000256" key="6">
    <source>
        <dbReference type="ARBA" id="ARBA00023316"/>
    </source>
</evidence>
<proteinExistence type="inferred from homology"/>
<accession>A0A401ZBY7</accession>
<evidence type="ECO:0000313" key="9">
    <source>
        <dbReference type="Proteomes" id="UP000287224"/>
    </source>
</evidence>
<dbReference type="GO" id="GO:0008932">
    <property type="term" value="F:lytic endotransglycosylase activity"/>
    <property type="evidence" value="ECO:0007669"/>
    <property type="project" value="UniProtKB-UniRule"/>
</dbReference>
<dbReference type="InterPro" id="IPR003770">
    <property type="entry name" value="MLTG-like"/>
</dbReference>
<comment type="function">
    <text evidence="7">Functions as a peptidoglycan terminase that cleaves nascent peptidoglycan strands endolytically to terminate their elongation.</text>
</comment>
<gene>
    <name evidence="7" type="primary">mltG</name>
    <name evidence="8" type="ORF">KDAU_17230</name>
</gene>
<comment type="similarity">
    <text evidence="7">Belongs to the transglycosylase MltG family.</text>
</comment>
<dbReference type="PANTHER" id="PTHR30518:SF2">
    <property type="entry name" value="ENDOLYTIC MUREIN TRANSGLYCOSYLASE"/>
    <property type="match status" value="1"/>
</dbReference>
<comment type="caution">
    <text evidence="8">The sequence shown here is derived from an EMBL/GenBank/DDBJ whole genome shotgun (WGS) entry which is preliminary data.</text>
</comment>
<dbReference type="HAMAP" id="MF_02065">
    <property type="entry name" value="MltG"/>
    <property type="match status" value="1"/>
</dbReference>
<evidence type="ECO:0000256" key="7">
    <source>
        <dbReference type="HAMAP-Rule" id="MF_02065"/>
    </source>
</evidence>
<evidence type="ECO:0000256" key="1">
    <source>
        <dbReference type="ARBA" id="ARBA00022475"/>
    </source>
</evidence>
<dbReference type="EC" id="4.2.2.29" evidence="7"/>
<dbReference type="GO" id="GO:0009252">
    <property type="term" value="P:peptidoglycan biosynthetic process"/>
    <property type="evidence" value="ECO:0007669"/>
    <property type="project" value="UniProtKB-UniRule"/>
</dbReference>
<keyword evidence="2 7" id="KW-0812">Transmembrane</keyword>
<feature type="site" description="Important for catalytic activity" evidence="7">
    <location>
        <position position="218"/>
    </location>
</feature>
<dbReference type="NCBIfam" id="TIGR00247">
    <property type="entry name" value="endolytic transglycosylase MltG"/>
    <property type="match status" value="1"/>
</dbReference>
<evidence type="ECO:0000256" key="2">
    <source>
        <dbReference type="ARBA" id="ARBA00022692"/>
    </source>
</evidence>